<gene>
    <name evidence="1" type="ORF">HY29_17860</name>
</gene>
<sequence length="131" mass="14737">MSDPYYCKLYIDTDEDEGDLELALADAAASAFADVRVEYPVYPNDDFDPSSRARMPYDFIQCSRYYVELGTLERAAELPDFQSGVAVFVRSLRDNGRIVTAACDFEELIADATGWNWSESTPEPPGRRVES</sequence>
<name>A0A062TXY0_9PROT</name>
<dbReference type="Proteomes" id="UP000027037">
    <property type="component" value="Unassembled WGS sequence"/>
</dbReference>
<reference evidence="1 2" key="1">
    <citation type="journal article" date="2014" name="Antonie Van Leeuwenhoek">
        <title>Hyphomonas beringensis sp. nov. and Hyphomonas chukchiensis sp. nov., isolated from surface seawater of the Bering Sea and Chukchi Sea.</title>
        <authorList>
            <person name="Li C."/>
            <person name="Lai Q."/>
            <person name="Li G."/>
            <person name="Dong C."/>
            <person name="Wang J."/>
            <person name="Liao Y."/>
            <person name="Shao Z."/>
        </authorList>
    </citation>
    <scope>NUCLEOTIDE SEQUENCE [LARGE SCALE GENOMIC DNA]</scope>
    <source>
        <strain evidence="1 2">25B14_1</strain>
    </source>
</reference>
<evidence type="ECO:0000313" key="2">
    <source>
        <dbReference type="Proteomes" id="UP000027037"/>
    </source>
</evidence>
<proteinExistence type="predicted"/>
<organism evidence="1 2">
    <name type="scientific">Hyphomonas beringensis</name>
    <dbReference type="NCBI Taxonomy" id="1280946"/>
    <lineage>
        <taxon>Bacteria</taxon>
        <taxon>Pseudomonadati</taxon>
        <taxon>Pseudomonadota</taxon>
        <taxon>Alphaproteobacteria</taxon>
        <taxon>Hyphomonadales</taxon>
        <taxon>Hyphomonadaceae</taxon>
        <taxon>Hyphomonas</taxon>
    </lineage>
</organism>
<comment type="caution">
    <text evidence="1">The sequence shown here is derived from an EMBL/GenBank/DDBJ whole genome shotgun (WGS) entry which is preliminary data.</text>
</comment>
<dbReference type="EMBL" id="AWFF01000062">
    <property type="protein sequence ID" value="KCZ52926.1"/>
    <property type="molecule type" value="Genomic_DNA"/>
</dbReference>
<evidence type="ECO:0000313" key="1">
    <source>
        <dbReference type="EMBL" id="KCZ52926.1"/>
    </source>
</evidence>
<accession>A0A062TXY0</accession>
<dbReference type="AlphaFoldDB" id="A0A062TXY0"/>
<protein>
    <submittedName>
        <fullName evidence="1">Uncharacterized protein</fullName>
    </submittedName>
</protein>
<keyword evidence="2" id="KW-1185">Reference proteome</keyword>